<evidence type="ECO:0000259" key="1">
    <source>
        <dbReference type="Pfam" id="PF01850"/>
    </source>
</evidence>
<dbReference type="PANTHER" id="PTHR39664:SF2">
    <property type="entry name" value="NUCLEIC ACID-BINDING PROTEIN, CONTAINING PIN DOMAIN-RELATED"/>
    <property type="match status" value="1"/>
</dbReference>
<name>A0ABU9E6B8_9BACT</name>
<organism evidence="2 3">
    <name type="scientific">Gaopeijia maritima</name>
    <dbReference type="NCBI Taxonomy" id="3119007"/>
    <lineage>
        <taxon>Bacteria</taxon>
        <taxon>Pseudomonadati</taxon>
        <taxon>Gemmatimonadota</taxon>
        <taxon>Longimicrobiia</taxon>
        <taxon>Gaopeijiales</taxon>
        <taxon>Gaopeijiaceae</taxon>
        <taxon>Gaopeijia</taxon>
    </lineage>
</organism>
<dbReference type="Gene3D" id="3.40.50.1010">
    <property type="entry name" value="5'-nuclease"/>
    <property type="match status" value="1"/>
</dbReference>
<dbReference type="Proteomes" id="UP001484239">
    <property type="component" value="Unassembled WGS sequence"/>
</dbReference>
<dbReference type="InterPro" id="IPR029060">
    <property type="entry name" value="PIN-like_dom_sf"/>
</dbReference>
<keyword evidence="3" id="KW-1185">Reference proteome</keyword>
<dbReference type="EMBL" id="JBBHLI010000001">
    <property type="protein sequence ID" value="MEK9499525.1"/>
    <property type="molecule type" value="Genomic_DNA"/>
</dbReference>
<evidence type="ECO:0000313" key="3">
    <source>
        <dbReference type="Proteomes" id="UP001484239"/>
    </source>
</evidence>
<sequence>MIGLDTNVLVRYLTLDDEVQARRAVALIDDAVERGVPLFVSTIVLCELAWVLQRAYGYGRFEVGTVIERLLRSAQLRFNDAGRLWAALADFRDGSADFPDYLIGRESLDAGCGETVTFDRALDGEVGYRLLR</sequence>
<dbReference type="Pfam" id="PF01850">
    <property type="entry name" value="PIN"/>
    <property type="match status" value="1"/>
</dbReference>
<dbReference type="SUPFAM" id="SSF88723">
    <property type="entry name" value="PIN domain-like"/>
    <property type="match status" value="1"/>
</dbReference>
<protein>
    <submittedName>
        <fullName evidence="2">Type II toxin-antitoxin system VapC family toxin</fullName>
    </submittedName>
</protein>
<gene>
    <name evidence="2" type="ORF">WI372_00845</name>
</gene>
<dbReference type="InterPro" id="IPR002716">
    <property type="entry name" value="PIN_dom"/>
</dbReference>
<dbReference type="RefSeq" id="WP_405276300.1">
    <property type="nucleotide sequence ID" value="NZ_JBBHLI010000001.1"/>
</dbReference>
<accession>A0ABU9E6B8</accession>
<reference evidence="2 3" key="1">
    <citation type="submission" date="2024-02" db="EMBL/GenBank/DDBJ databases">
        <title>A novel Gemmatimonadota bacterium.</title>
        <authorList>
            <person name="Du Z.-J."/>
            <person name="Ye Y.-Q."/>
        </authorList>
    </citation>
    <scope>NUCLEOTIDE SEQUENCE [LARGE SCALE GENOMIC DNA]</scope>
    <source>
        <strain evidence="2 3">DH-20</strain>
    </source>
</reference>
<evidence type="ECO:0000313" key="2">
    <source>
        <dbReference type="EMBL" id="MEK9499525.1"/>
    </source>
</evidence>
<dbReference type="PANTHER" id="PTHR39664">
    <property type="match status" value="1"/>
</dbReference>
<comment type="caution">
    <text evidence="2">The sequence shown here is derived from an EMBL/GenBank/DDBJ whole genome shotgun (WGS) entry which is preliminary data.</text>
</comment>
<proteinExistence type="predicted"/>
<feature type="domain" description="PIN" evidence="1">
    <location>
        <begin position="4"/>
        <end position="80"/>
    </location>
</feature>
<dbReference type="CDD" id="cd18683">
    <property type="entry name" value="PIN_VapC-like"/>
    <property type="match status" value="1"/>
</dbReference>